<evidence type="ECO:0000313" key="2">
    <source>
        <dbReference type="EMBL" id="ROQ46250.1"/>
    </source>
</evidence>
<name>A0A9X8HIU1_PSEPU</name>
<dbReference type="Pfam" id="PF03527">
    <property type="entry name" value="RHS"/>
    <property type="match status" value="1"/>
</dbReference>
<feature type="domain" description="RHS protein conserved region" evidence="1">
    <location>
        <begin position="57"/>
        <end position="86"/>
    </location>
</feature>
<gene>
    <name evidence="2" type="ORF">EDF85_4084</name>
</gene>
<reference evidence="2 3" key="1">
    <citation type="submission" date="2018-11" db="EMBL/GenBank/DDBJ databases">
        <title>Genomic analyses of the natural microbiome of Caenorhabditis elegans.</title>
        <authorList>
            <person name="Samuel B."/>
        </authorList>
    </citation>
    <scope>NUCLEOTIDE SEQUENCE [LARGE SCALE GENOMIC DNA]</scope>
    <source>
        <strain evidence="2 3">BIGb0473</strain>
    </source>
</reference>
<sequence length="89" mass="10224">MHYLYEPGSFVPVAQALRRGPVRLHKQPDWSQRSYDFDQDPLWQTHMQPQAFDALAWYQCDHLGTPMELTDHHGAVAWAGQYKAWGGGA</sequence>
<accession>A0A9X8HIU1</accession>
<dbReference type="Gene3D" id="2.180.10.10">
    <property type="entry name" value="RHS repeat-associated core"/>
    <property type="match status" value="1"/>
</dbReference>
<dbReference type="AlphaFoldDB" id="A0A9X8HIU1"/>
<comment type="caution">
    <text evidence="2">The sequence shown here is derived from an EMBL/GenBank/DDBJ whole genome shotgun (WGS) entry which is preliminary data.</text>
</comment>
<protein>
    <submittedName>
        <fullName evidence="2">RHS repeat protein</fullName>
    </submittedName>
</protein>
<organism evidence="2 3">
    <name type="scientific">Pseudomonas putida</name>
    <name type="common">Arthrobacter siderocapsulatus</name>
    <dbReference type="NCBI Taxonomy" id="303"/>
    <lineage>
        <taxon>Bacteria</taxon>
        <taxon>Pseudomonadati</taxon>
        <taxon>Pseudomonadota</taxon>
        <taxon>Gammaproteobacteria</taxon>
        <taxon>Pseudomonadales</taxon>
        <taxon>Pseudomonadaceae</taxon>
        <taxon>Pseudomonas</taxon>
    </lineage>
</organism>
<dbReference type="Proteomes" id="UP000269115">
    <property type="component" value="Unassembled WGS sequence"/>
</dbReference>
<proteinExistence type="predicted"/>
<dbReference type="InterPro" id="IPR001826">
    <property type="entry name" value="RHS"/>
</dbReference>
<evidence type="ECO:0000313" key="3">
    <source>
        <dbReference type="Proteomes" id="UP000269115"/>
    </source>
</evidence>
<dbReference type="EMBL" id="RJUR01000016">
    <property type="protein sequence ID" value="ROQ46250.1"/>
    <property type="molecule type" value="Genomic_DNA"/>
</dbReference>
<evidence type="ECO:0000259" key="1">
    <source>
        <dbReference type="Pfam" id="PF03527"/>
    </source>
</evidence>